<accession>A0A2L2XHC3</accession>
<comment type="subcellular location">
    <subcellularLocation>
        <location evidence="9">Cell membrane</location>
        <topology evidence="9">Peripheral membrane protein</topology>
        <orientation evidence="9">Cytoplasmic side</orientation>
    </subcellularLocation>
</comment>
<sequence length="228" mass="25215">MIQLYNVSKIYSNGVKALNDVTLHVRKGEFVFLVGPSGAGKSSLIKIVFREELPSRGQALFSGKNIARLKGREIPHLRRKIGMVFQDFRLLPQKTAYENVAFAMQVVGAGKRAIRNRVPEVLAQVGLEEKTGMMPAQLSGGEQQRVCIARAIVNNPVMIIADEPTGNLDPDTSWELMNLFNEINSKGTTIVMATHAREIVDTMKKRVLSMTAGRITRDEEGGVYSNES</sequence>
<keyword evidence="5 9" id="KW-0547">Nucleotide-binding</keyword>
<dbReference type="OrthoDB" id="9810992at2"/>
<keyword evidence="7 9" id="KW-0472">Membrane</keyword>
<dbReference type="AlphaFoldDB" id="A0A2L2XHC3"/>
<evidence type="ECO:0000256" key="8">
    <source>
        <dbReference type="ARBA" id="ARBA00023306"/>
    </source>
</evidence>
<keyword evidence="6 9" id="KW-0067">ATP-binding</keyword>
<reference evidence="12" key="1">
    <citation type="submission" date="2018-02" db="EMBL/GenBank/DDBJ databases">
        <title>Genome sequence of Desulfocucumis palustris strain NAW-5.</title>
        <authorList>
            <person name="Watanabe M."/>
            <person name="Kojima H."/>
            <person name="Fukui M."/>
        </authorList>
    </citation>
    <scope>NUCLEOTIDE SEQUENCE [LARGE SCALE GENOMIC DNA]</scope>
    <source>
        <strain evidence="12">NAW-5</strain>
    </source>
</reference>
<gene>
    <name evidence="9" type="primary">ftsE</name>
    <name evidence="11" type="ORF">DCCM_4679</name>
</gene>
<dbReference type="PANTHER" id="PTHR24220">
    <property type="entry name" value="IMPORT ATP-BINDING PROTEIN"/>
    <property type="match status" value="1"/>
</dbReference>
<name>A0A2L2XHC3_9FIRM</name>
<evidence type="ECO:0000256" key="1">
    <source>
        <dbReference type="ARBA" id="ARBA00005417"/>
    </source>
</evidence>
<keyword evidence="8 9" id="KW-0131">Cell cycle</keyword>
<evidence type="ECO:0000256" key="4">
    <source>
        <dbReference type="ARBA" id="ARBA00022618"/>
    </source>
</evidence>
<dbReference type="GO" id="GO:0016887">
    <property type="term" value="F:ATP hydrolysis activity"/>
    <property type="evidence" value="ECO:0007669"/>
    <property type="project" value="InterPro"/>
</dbReference>
<proteinExistence type="inferred from homology"/>
<dbReference type="RefSeq" id="WP_104373610.1">
    <property type="nucleotide sequence ID" value="NZ_BFAV01000172.1"/>
</dbReference>
<keyword evidence="4 9" id="KW-0132">Cell division</keyword>
<evidence type="ECO:0000256" key="6">
    <source>
        <dbReference type="ARBA" id="ARBA00022840"/>
    </source>
</evidence>
<evidence type="ECO:0000313" key="12">
    <source>
        <dbReference type="Proteomes" id="UP000239549"/>
    </source>
</evidence>
<comment type="caution">
    <text evidence="11">The sequence shown here is derived from an EMBL/GenBank/DDBJ whole genome shotgun (WGS) entry which is preliminary data.</text>
</comment>
<evidence type="ECO:0000259" key="10">
    <source>
        <dbReference type="PROSITE" id="PS50893"/>
    </source>
</evidence>
<keyword evidence="3 9" id="KW-1003">Cell membrane</keyword>
<dbReference type="GO" id="GO:0005886">
    <property type="term" value="C:plasma membrane"/>
    <property type="evidence" value="ECO:0007669"/>
    <property type="project" value="UniProtKB-SubCell"/>
</dbReference>
<dbReference type="NCBIfam" id="TIGR02673">
    <property type="entry name" value="FtsE"/>
    <property type="match status" value="1"/>
</dbReference>
<dbReference type="GO" id="GO:0005524">
    <property type="term" value="F:ATP binding"/>
    <property type="evidence" value="ECO:0007669"/>
    <property type="project" value="UniProtKB-UniRule"/>
</dbReference>
<dbReference type="SMART" id="SM00382">
    <property type="entry name" value="AAA"/>
    <property type="match status" value="1"/>
</dbReference>
<comment type="similarity">
    <text evidence="1 9">Belongs to the ABC transporter superfamily.</text>
</comment>
<dbReference type="InterPro" id="IPR017871">
    <property type="entry name" value="ABC_transporter-like_CS"/>
</dbReference>
<dbReference type="InterPro" id="IPR003593">
    <property type="entry name" value="AAA+_ATPase"/>
</dbReference>
<keyword evidence="12" id="KW-1185">Reference proteome</keyword>
<dbReference type="Proteomes" id="UP000239549">
    <property type="component" value="Unassembled WGS sequence"/>
</dbReference>
<dbReference type="SUPFAM" id="SSF52540">
    <property type="entry name" value="P-loop containing nucleoside triphosphate hydrolases"/>
    <property type="match status" value="1"/>
</dbReference>
<dbReference type="PROSITE" id="PS50893">
    <property type="entry name" value="ABC_TRANSPORTER_2"/>
    <property type="match status" value="1"/>
</dbReference>
<comment type="function">
    <text evidence="9">Part of the ABC transporter FtsEX involved in cellular division.</text>
</comment>
<comment type="subunit">
    <text evidence="9">Homodimer. Forms a membrane-associated complex with FtsX.</text>
</comment>
<dbReference type="InterPro" id="IPR027417">
    <property type="entry name" value="P-loop_NTPase"/>
</dbReference>
<dbReference type="GO" id="GO:0051301">
    <property type="term" value="P:cell division"/>
    <property type="evidence" value="ECO:0007669"/>
    <property type="project" value="UniProtKB-UniRule"/>
</dbReference>
<dbReference type="InterPro" id="IPR003439">
    <property type="entry name" value="ABC_transporter-like_ATP-bd"/>
</dbReference>
<evidence type="ECO:0000256" key="5">
    <source>
        <dbReference type="ARBA" id="ARBA00022741"/>
    </source>
</evidence>
<dbReference type="PROSITE" id="PS00211">
    <property type="entry name" value="ABC_TRANSPORTER_1"/>
    <property type="match status" value="1"/>
</dbReference>
<organism evidence="11 12">
    <name type="scientific">Desulfocucumis palustris</name>
    <dbReference type="NCBI Taxonomy" id="1898651"/>
    <lineage>
        <taxon>Bacteria</taxon>
        <taxon>Bacillati</taxon>
        <taxon>Bacillota</taxon>
        <taxon>Clostridia</taxon>
        <taxon>Eubacteriales</taxon>
        <taxon>Desulfocucumaceae</taxon>
        <taxon>Desulfocucumis</taxon>
    </lineage>
</organism>
<evidence type="ECO:0000256" key="9">
    <source>
        <dbReference type="RuleBase" id="RU365094"/>
    </source>
</evidence>
<dbReference type="FunFam" id="3.40.50.300:FF:000056">
    <property type="entry name" value="Cell division ATP-binding protein FtsE"/>
    <property type="match status" value="1"/>
</dbReference>
<dbReference type="GO" id="GO:0022857">
    <property type="term" value="F:transmembrane transporter activity"/>
    <property type="evidence" value="ECO:0007669"/>
    <property type="project" value="TreeGrafter"/>
</dbReference>
<protein>
    <recommendedName>
        <fullName evidence="2 9">Cell division ATP-binding protein FtsE</fullName>
    </recommendedName>
</protein>
<dbReference type="PANTHER" id="PTHR24220:SF470">
    <property type="entry name" value="CELL DIVISION ATP-BINDING PROTEIN FTSE"/>
    <property type="match status" value="1"/>
</dbReference>
<dbReference type="Pfam" id="PF00005">
    <property type="entry name" value="ABC_tran"/>
    <property type="match status" value="1"/>
</dbReference>
<dbReference type="InterPro" id="IPR015854">
    <property type="entry name" value="ABC_transpr_LolD-like"/>
</dbReference>
<evidence type="ECO:0000256" key="3">
    <source>
        <dbReference type="ARBA" id="ARBA00022475"/>
    </source>
</evidence>
<dbReference type="Gene3D" id="3.40.50.300">
    <property type="entry name" value="P-loop containing nucleotide triphosphate hydrolases"/>
    <property type="match status" value="1"/>
</dbReference>
<evidence type="ECO:0000256" key="2">
    <source>
        <dbReference type="ARBA" id="ARBA00020019"/>
    </source>
</evidence>
<dbReference type="EMBL" id="BFAV01000172">
    <property type="protein sequence ID" value="GBF35550.1"/>
    <property type="molecule type" value="Genomic_DNA"/>
</dbReference>
<evidence type="ECO:0000313" key="11">
    <source>
        <dbReference type="EMBL" id="GBF35550.1"/>
    </source>
</evidence>
<feature type="domain" description="ABC transporter" evidence="10">
    <location>
        <begin position="2"/>
        <end position="228"/>
    </location>
</feature>
<evidence type="ECO:0000256" key="7">
    <source>
        <dbReference type="ARBA" id="ARBA00023136"/>
    </source>
</evidence>
<dbReference type="InterPro" id="IPR005286">
    <property type="entry name" value="Cell_div_FtsE"/>
</dbReference>